<comment type="caution">
    <text evidence="2">The sequence shown here is derived from an EMBL/GenBank/DDBJ whole genome shotgun (WGS) entry which is preliminary data.</text>
</comment>
<evidence type="ECO:0000313" key="2">
    <source>
        <dbReference type="EMBL" id="KAL0130580.1"/>
    </source>
</evidence>
<organism evidence="2 3">
    <name type="scientific">Cardiocondyla obscurior</name>
    <dbReference type="NCBI Taxonomy" id="286306"/>
    <lineage>
        <taxon>Eukaryota</taxon>
        <taxon>Metazoa</taxon>
        <taxon>Ecdysozoa</taxon>
        <taxon>Arthropoda</taxon>
        <taxon>Hexapoda</taxon>
        <taxon>Insecta</taxon>
        <taxon>Pterygota</taxon>
        <taxon>Neoptera</taxon>
        <taxon>Endopterygota</taxon>
        <taxon>Hymenoptera</taxon>
        <taxon>Apocrita</taxon>
        <taxon>Aculeata</taxon>
        <taxon>Formicoidea</taxon>
        <taxon>Formicidae</taxon>
        <taxon>Myrmicinae</taxon>
        <taxon>Cardiocondyla</taxon>
    </lineage>
</organism>
<reference evidence="2 3" key="1">
    <citation type="submission" date="2023-03" db="EMBL/GenBank/DDBJ databases">
        <title>High recombination rates correlate with genetic variation in Cardiocondyla obscurior ants.</title>
        <authorList>
            <person name="Errbii M."/>
        </authorList>
    </citation>
    <scope>NUCLEOTIDE SEQUENCE [LARGE SCALE GENOMIC DNA]</scope>
    <source>
        <strain evidence="2">Alpha-2009</strain>
        <tissue evidence="2">Whole body</tissue>
    </source>
</reference>
<dbReference type="AlphaFoldDB" id="A0AAW2GTK7"/>
<proteinExistence type="predicted"/>
<name>A0AAW2GTK7_9HYME</name>
<evidence type="ECO:0000256" key="1">
    <source>
        <dbReference type="SAM" id="MobiDB-lite"/>
    </source>
</evidence>
<keyword evidence="3" id="KW-1185">Reference proteome</keyword>
<accession>A0AAW2GTK7</accession>
<dbReference type="Proteomes" id="UP001430953">
    <property type="component" value="Unassembled WGS sequence"/>
</dbReference>
<sequence>MGTSTVFLFPAITIPKRFPRRAAHQRPIATSSSAAGKRSNPPRKRPHANDDGPTQPLSKTARLRDYPGRMSANEPNMFQTTSASCLELCASGEQNAEETRATEATGLSSPCVHPLEVNVDLVDPGGSGLDSTVCRACWREERLPPPLSPQGSRTMNNSLG</sequence>
<dbReference type="EMBL" id="JADYXP020000002">
    <property type="protein sequence ID" value="KAL0130580.1"/>
    <property type="molecule type" value="Genomic_DNA"/>
</dbReference>
<gene>
    <name evidence="2" type="ORF">PUN28_002310</name>
</gene>
<feature type="region of interest" description="Disordered" evidence="1">
    <location>
        <begin position="17"/>
        <end position="76"/>
    </location>
</feature>
<protein>
    <submittedName>
        <fullName evidence="2">Uncharacterized protein</fullName>
    </submittedName>
</protein>
<evidence type="ECO:0000313" key="3">
    <source>
        <dbReference type="Proteomes" id="UP001430953"/>
    </source>
</evidence>